<proteinExistence type="predicted"/>
<dbReference type="AlphaFoldDB" id="A0A7K4BZ28"/>
<comment type="caution">
    <text evidence="2">The sequence shown here is derived from an EMBL/GenBank/DDBJ whole genome shotgun (WGS) entry which is preliminary data.</text>
</comment>
<dbReference type="EMBL" id="JAAZKV010000012">
    <property type="protein sequence ID" value="NMA44516.1"/>
    <property type="molecule type" value="Genomic_DNA"/>
</dbReference>
<dbReference type="InterPro" id="IPR023140">
    <property type="entry name" value="DUF357"/>
</dbReference>
<sequence length="95" mass="10808">MSLEKDLVEKVAKYEKLTKKALGVKLVKGLSDKEKLIAQDFLSMANNYYNDAKYFVEKKELLTALAAFSYAHAWLDAGVRAKLFDTKDDQLFTLP</sequence>
<evidence type="ECO:0000313" key="3">
    <source>
        <dbReference type="Proteomes" id="UP000526302"/>
    </source>
</evidence>
<dbReference type="SUPFAM" id="SSF158372">
    <property type="entry name" value="AF1782-like"/>
    <property type="match status" value="1"/>
</dbReference>
<name>A0A7K4BZ28_9ARCH</name>
<dbReference type="Proteomes" id="UP000526302">
    <property type="component" value="Unassembled WGS sequence"/>
</dbReference>
<reference evidence="2 3" key="1">
    <citation type="journal article" date="2020" name="Biotechnol. Biofuels">
        <title>New insights from the biogas microbiome by comprehensive genome-resolved metagenomics of nearly 1600 species originating from multiple anaerobic digesters.</title>
        <authorList>
            <person name="Campanaro S."/>
            <person name="Treu L."/>
            <person name="Rodriguez-R L.M."/>
            <person name="Kovalovszki A."/>
            <person name="Ziels R.M."/>
            <person name="Maus I."/>
            <person name="Zhu X."/>
            <person name="Kougias P.G."/>
            <person name="Basile A."/>
            <person name="Luo G."/>
            <person name="Schluter A."/>
            <person name="Konstantinidis K.T."/>
            <person name="Angelidaki I."/>
        </authorList>
    </citation>
    <scope>NUCLEOTIDE SEQUENCE [LARGE SCALE GENOMIC DNA]</scope>
    <source>
        <strain evidence="2">AS22ysBPME_79</strain>
    </source>
</reference>
<feature type="domain" description="DUF357" evidence="1">
    <location>
        <begin position="13"/>
        <end position="84"/>
    </location>
</feature>
<organism evidence="2 3">
    <name type="scientific">Candidatus Iainarchaeum sp</name>
    <dbReference type="NCBI Taxonomy" id="3101447"/>
    <lineage>
        <taxon>Archaea</taxon>
        <taxon>Candidatus Iainarchaeota</taxon>
        <taxon>Candidatus Iainarchaeia</taxon>
        <taxon>Candidatus Iainarchaeales</taxon>
        <taxon>Candidatus Iainarchaeaceae</taxon>
        <taxon>Candidatus Iainarchaeum</taxon>
    </lineage>
</organism>
<protein>
    <submittedName>
        <fullName evidence="2">DUF357 domain-containing protein</fullName>
    </submittedName>
</protein>
<evidence type="ECO:0000259" key="1">
    <source>
        <dbReference type="Pfam" id="PF04010"/>
    </source>
</evidence>
<dbReference type="Pfam" id="PF04010">
    <property type="entry name" value="DUF357"/>
    <property type="match status" value="1"/>
</dbReference>
<accession>A0A7K4BZ28</accession>
<evidence type="ECO:0000313" key="2">
    <source>
        <dbReference type="EMBL" id="NMA44516.1"/>
    </source>
</evidence>
<dbReference type="Gene3D" id="1.20.1270.90">
    <property type="entry name" value="AF1782-like"/>
    <property type="match status" value="1"/>
</dbReference>
<dbReference type="InterPro" id="IPR036809">
    <property type="entry name" value="AF1782-like_sf"/>
</dbReference>
<gene>
    <name evidence="2" type="ORF">GX950_01740</name>
</gene>